<dbReference type="EMBL" id="SMLM01000004">
    <property type="protein sequence ID" value="TFY99226.1"/>
    <property type="molecule type" value="Genomic_DNA"/>
</dbReference>
<gene>
    <name evidence="1" type="ORF">EZ313_21900</name>
</gene>
<dbReference type="OrthoDB" id="9799384at2"/>
<accession>A0A4Z0BIU1</accession>
<dbReference type="AlphaFoldDB" id="A0A4Z0BIU1"/>
<dbReference type="Gene3D" id="1.10.260.40">
    <property type="entry name" value="lambda repressor-like DNA-binding domains"/>
    <property type="match status" value="1"/>
</dbReference>
<dbReference type="Proteomes" id="UP000298180">
    <property type="component" value="Unassembled WGS sequence"/>
</dbReference>
<dbReference type="InterPro" id="IPR010982">
    <property type="entry name" value="Lambda_DNA-bd_dom_sf"/>
</dbReference>
<evidence type="ECO:0000313" key="1">
    <source>
        <dbReference type="EMBL" id="TFY99226.1"/>
    </source>
</evidence>
<dbReference type="GO" id="GO:0003677">
    <property type="term" value="F:DNA binding"/>
    <property type="evidence" value="ECO:0007669"/>
    <property type="project" value="InterPro"/>
</dbReference>
<organism evidence="1 2">
    <name type="scientific">Ramlibacter henchirensis</name>
    <dbReference type="NCBI Taxonomy" id="204072"/>
    <lineage>
        <taxon>Bacteria</taxon>
        <taxon>Pseudomonadati</taxon>
        <taxon>Pseudomonadota</taxon>
        <taxon>Betaproteobacteria</taxon>
        <taxon>Burkholderiales</taxon>
        <taxon>Comamonadaceae</taxon>
        <taxon>Ramlibacter</taxon>
    </lineage>
</organism>
<proteinExistence type="predicted"/>
<name>A0A4Z0BIU1_9BURK</name>
<reference evidence="1 2" key="1">
    <citation type="submission" date="2019-03" db="EMBL/GenBank/DDBJ databases">
        <title>Ramlibacter henchirensis DSM 14656, whole genome shotgun sequence.</title>
        <authorList>
            <person name="Zhang X."/>
            <person name="Feng G."/>
            <person name="Zhu H."/>
        </authorList>
    </citation>
    <scope>NUCLEOTIDE SEQUENCE [LARGE SCALE GENOMIC DNA]</scope>
    <source>
        <strain evidence="1 2">DSM 14656</strain>
    </source>
</reference>
<dbReference type="SUPFAM" id="SSF47413">
    <property type="entry name" value="lambda repressor-like DNA-binding domains"/>
    <property type="match status" value="1"/>
</dbReference>
<sequence>MKDASQKKDRVLGEMLEMAAELSRHGLLSKEDLLQVSALCETPPVYTAGKVADIRINKARMSQAVFAEVLNVSVSAVQKWESPQSGKHPTGAAARLLQVIEKKGVEAILAI</sequence>
<comment type="caution">
    <text evidence="1">The sequence shown here is derived from an EMBL/GenBank/DDBJ whole genome shotgun (WGS) entry which is preliminary data.</text>
</comment>
<protein>
    <submittedName>
        <fullName evidence="1">Transcriptional regulator</fullName>
    </submittedName>
</protein>
<evidence type="ECO:0000313" key="2">
    <source>
        <dbReference type="Proteomes" id="UP000298180"/>
    </source>
</evidence>
<keyword evidence="2" id="KW-1185">Reference proteome</keyword>
<dbReference type="RefSeq" id="WP_135265452.1">
    <property type="nucleotide sequence ID" value="NZ_SMLM01000004.1"/>
</dbReference>